<dbReference type="AlphaFoldDB" id="A0A365Y1H8"/>
<dbReference type="InterPro" id="IPR038062">
    <property type="entry name" value="ScdA-like_N_sf"/>
</dbReference>
<gene>
    <name evidence="2" type="ORF">DF182_03545</name>
</gene>
<dbReference type="Pfam" id="PF10006">
    <property type="entry name" value="DUF2249"/>
    <property type="match status" value="2"/>
</dbReference>
<reference evidence="2 3" key="1">
    <citation type="submission" date="2018-05" db="EMBL/GenBank/DDBJ databases">
        <title>Chitinophaga sp. K3CV102501T nov., isolated from isolated from a monsoon evergreen broad-leaved forest soil.</title>
        <authorList>
            <person name="Lv Y."/>
        </authorList>
    </citation>
    <scope>NUCLEOTIDE SEQUENCE [LARGE SCALE GENOMIC DNA]</scope>
    <source>
        <strain evidence="2 3">GDMCC 1.1325</strain>
    </source>
</reference>
<evidence type="ECO:0000259" key="1">
    <source>
        <dbReference type="Pfam" id="PF10006"/>
    </source>
</evidence>
<feature type="domain" description="DUF2249" evidence="1">
    <location>
        <begin position="100"/>
        <end position="161"/>
    </location>
</feature>
<name>A0A365Y1H8_9BACT</name>
<dbReference type="InterPro" id="IPR018720">
    <property type="entry name" value="DUF2249"/>
</dbReference>
<accession>A0A365Y1H8</accession>
<evidence type="ECO:0000313" key="2">
    <source>
        <dbReference type="EMBL" id="RBL91695.1"/>
    </source>
</evidence>
<organism evidence="2 3">
    <name type="scientific">Chitinophaga flava</name>
    <dbReference type="NCBI Taxonomy" id="2259036"/>
    <lineage>
        <taxon>Bacteria</taxon>
        <taxon>Pseudomonadati</taxon>
        <taxon>Bacteroidota</taxon>
        <taxon>Chitinophagia</taxon>
        <taxon>Chitinophagales</taxon>
        <taxon>Chitinophagaceae</taxon>
        <taxon>Chitinophaga</taxon>
    </lineage>
</organism>
<dbReference type="EMBL" id="QFFJ01000001">
    <property type="protein sequence ID" value="RBL91695.1"/>
    <property type="molecule type" value="Genomic_DNA"/>
</dbReference>
<sequence>MMHISNSTRISALIAANAQVIDQIAAISPHFRKLKNPLLRKVLAPRVTIAEAAKIGNCSVEDIYAVLRPLGFIIDAVPQSVVPTVQPQHVVAERAFNHSLDVREMIAAGHDPFQRIMQEVRLLEPGQTLLLINSFEPTPLFRILQKQGFEMAVRKVDTETVYSYITKISAGQESAQEGNAAEDLFQVMADKFCGRFQKIDVRALPMPQPMVVILQALETLPENMALFVEHKKVPLFLLPELKERQYAAVHRLGDQGVQLIIYKT</sequence>
<dbReference type="OrthoDB" id="128918at2"/>
<protein>
    <recommendedName>
        <fullName evidence="1">DUF2249 domain-containing protein</fullName>
    </recommendedName>
</protein>
<proteinExistence type="predicted"/>
<dbReference type="Proteomes" id="UP000253410">
    <property type="component" value="Unassembled WGS sequence"/>
</dbReference>
<keyword evidence="3" id="KW-1185">Reference proteome</keyword>
<feature type="domain" description="DUF2249" evidence="1">
    <location>
        <begin position="199"/>
        <end position="248"/>
    </location>
</feature>
<evidence type="ECO:0000313" key="3">
    <source>
        <dbReference type="Proteomes" id="UP000253410"/>
    </source>
</evidence>
<dbReference type="SUPFAM" id="SSF140683">
    <property type="entry name" value="SP0561-like"/>
    <property type="match status" value="1"/>
</dbReference>
<dbReference type="Gene3D" id="1.10.3910.10">
    <property type="entry name" value="SP0561-like"/>
    <property type="match status" value="1"/>
</dbReference>
<dbReference type="RefSeq" id="WP_113614295.1">
    <property type="nucleotide sequence ID" value="NZ_QFFJ01000001.1"/>
</dbReference>
<comment type="caution">
    <text evidence="2">The sequence shown here is derived from an EMBL/GenBank/DDBJ whole genome shotgun (WGS) entry which is preliminary data.</text>
</comment>